<evidence type="ECO:0008006" key="3">
    <source>
        <dbReference type="Google" id="ProtNLM"/>
    </source>
</evidence>
<evidence type="ECO:0000313" key="2">
    <source>
        <dbReference type="Proteomes" id="UP000198211"/>
    </source>
</evidence>
<dbReference type="SUPFAM" id="SSF46689">
    <property type="entry name" value="Homeodomain-like"/>
    <property type="match status" value="1"/>
</dbReference>
<evidence type="ECO:0000313" key="1">
    <source>
        <dbReference type="EMBL" id="OWZ20509.1"/>
    </source>
</evidence>
<keyword evidence="2" id="KW-1185">Reference proteome</keyword>
<sequence length="126" mass="14616">MPLTFVGGQLFLITRTASRVNKIFGVSGRTVSQWYKQFKCNDHVDSGKQSKKSRHSDEFVSFVSSYVAEHPCFYIEELQEELKQRFGHNVKGVSATRLVRLLRFELSLTRKFLERRACEAVPQEIE</sequence>
<dbReference type="STRING" id="4795.A0A225WTT7"/>
<organism evidence="1 2">
    <name type="scientific">Phytophthora megakarya</name>
    <dbReference type="NCBI Taxonomy" id="4795"/>
    <lineage>
        <taxon>Eukaryota</taxon>
        <taxon>Sar</taxon>
        <taxon>Stramenopiles</taxon>
        <taxon>Oomycota</taxon>
        <taxon>Peronosporomycetes</taxon>
        <taxon>Peronosporales</taxon>
        <taxon>Peronosporaceae</taxon>
        <taxon>Phytophthora</taxon>
    </lineage>
</organism>
<protein>
    <recommendedName>
        <fullName evidence="3">Transposase</fullName>
    </recommendedName>
</protein>
<dbReference type="Proteomes" id="UP000198211">
    <property type="component" value="Unassembled WGS sequence"/>
</dbReference>
<dbReference type="EMBL" id="NBNE01000316">
    <property type="protein sequence ID" value="OWZ20509.1"/>
    <property type="molecule type" value="Genomic_DNA"/>
</dbReference>
<name>A0A225WTT7_9STRA</name>
<dbReference type="InterPro" id="IPR009057">
    <property type="entry name" value="Homeodomain-like_sf"/>
</dbReference>
<dbReference type="OrthoDB" id="107171at2759"/>
<proteinExistence type="predicted"/>
<accession>A0A225WTT7</accession>
<gene>
    <name evidence="1" type="ORF">PHMEG_0005068</name>
</gene>
<reference evidence="2" key="1">
    <citation type="submission" date="2017-03" db="EMBL/GenBank/DDBJ databases">
        <title>Phytopthora megakarya and P. palmivora, two closely related causual agents of cacao black pod achieved similar genome size and gene model numbers by different mechanisms.</title>
        <authorList>
            <person name="Ali S."/>
            <person name="Shao J."/>
            <person name="Larry D.J."/>
            <person name="Kronmiller B."/>
            <person name="Shen D."/>
            <person name="Strem M.D."/>
            <person name="Melnick R.L."/>
            <person name="Guiltinan M.J."/>
            <person name="Tyler B.M."/>
            <person name="Meinhardt L.W."/>
            <person name="Bailey B.A."/>
        </authorList>
    </citation>
    <scope>NUCLEOTIDE SEQUENCE [LARGE SCALE GENOMIC DNA]</scope>
    <source>
        <strain evidence="2">zdho120</strain>
    </source>
</reference>
<dbReference type="AlphaFoldDB" id="A0A225WTT7"/>
<comment type="caution">
    <text evidence="1">The sequence shown here is derived from an EMBL/GenBank/DDBJ whole genome shotgun (WGS) entry which is preliminary data.</text>
</comment>